<evidence type="ECO:0000256" key="3">
    <source>
        <dbReference type="ARBA" id="ARBA00006001"/>
    </source>
</evidence>
<dbReference type="InterPro" id="IPR000631">
    <property type="entry name" value="CARKD"/>
</dbReference>
<comment type="function">
    <text evidence="18">Catalyzes the epimerization of the S- and R-forms of NAD(P)HX, a damaged form of NAD(P)H that is a result of enzymatic or heat-dependent hydration. This is a prerequisite for the S-specific NAD(P)H-hydrate dehydratase to allow the repair of both epimers of NAD(P)HX.</text>
</comment>
<evidence type="ECO:0000256" key="4">
    <source>
        <dbReference type="ARBA" id="ARBA00009524"/>
    </source>
</evidence>
<evidence type="ECO:0000256" key="2">
    <source>
        <dbReference type="ARBA" id="ARBA00000909"/>
    </source>
</evidence>
<feature type="binding site" evidence="18">
    <location>
        <position position="151"/>
    </location>
    <ligand>
        <name>(6S)-NADPHX</name>
        <dbReference type="ChEBI" id="CHEBI:64076"/>
    </ligand>
</feature>
<comment type="similarity">
    <text evidence="4 19">In the C-terminal section; belongs to the NnrD/CARKD family.</text>
</comment>
<comment type="caution">
    <text evidence="22">The sequence shown here is derived from an EMBL/GenBank/DDBJ whole genome shotgun (WGS) entry which is preliminary data.</text>
</comment>
<feature type="domain" description="YjeF N-terminal" evidence="21">
    <location>
        <begin position="9"/>
        <end position="208"/>
    </location>
</feature>
<comment type="subunit">
    <text evidence="17">Homotetramer.</text>
</comment>
<comment type="similarity">
    <text evidence="17">Belongs to the NnrD/CARKD family.</text>
</comment>
<feature type="binding site" evidence="17">
    <location>
        <position position="371"/>
    </location>
    <ligand>
        <name>(6S)-NADPHX</name>
        <dbReference type="ChEBI" id="CHEBI:64076"/>
    </ligand>
</feature>
<comment type="cofactor">
    <cofactor evidence="18 19">
        <name>K(+)</name>
        <dbReference type="ChEBI" id="CHEBI:29103"/>
    </cofactor>
    <text evidence="18 19">Binds 1 potassium ion per subunit.</text>
</comment>
<feature type="binding site" evidence="18">
    <location>
        <begin position="122"/>
        <end position="128"/>
    </location>
    <ligand>
        <name>(6S)-NADPHX</name>
        <dbReference type="ChEBI" id="CHEBI:64076"/>
    </ligand>
</feature>
<name>A0A497XXS5_9AQUI</name>
<comment type="similarity">
    <text evidence="18">Belongs to the NnrE/AIBP family.</text>
</comment>
<dbReference type="EC" id="4.2.1.136" evidence="19"/>
<evidence type="ECO:0000313" key="22">
    <source>
        <dbReference type="EMBL" id="RLJ71573.1"/>
    </source>
</evidence>
<comment type="catalytic activity">
    <reaction evidence="1 18 19">
        <text>(6R)-NADHX = (6S)-NADHX</text>
        <dbReference type="Rhea" id="RHEA:32215"/>
        <dbReference type="ChEBI" id="CHEBI:64074"/>
        <dbReference type="ChEBI" id="CHEBI:64075"/>
        <dbReference type="EC" id="5.1.99.6"/>
    </reaction>
</comment>
<feature type="binding site" evidence="17">
    <location>
        <position position="249"/>
    </location>
    <ligand>
        <name>(6S)-NADPHX</name>
        <dbReference type="ChEBI" id="CHEBI:64076"/>
    </ligand>
</feature>
<comment type="catalytic activity">
    <reaction evidence="16 17 19">
        <text>(6S)-NADPHX + ADP = AMP + phosphate + NADPH + H(+)</text>
        <dbReference type="Rhea" id="RHEA:32235"/>
        <dbReference type="ChEBI" id="CHEBI:15378"/>
        <dbReference type="ChEBI" id="CHEBI:43474"/>
        <dbReference type="ChEBI" id="CHEBI:57783"/>
        <dbReference type="ChEBI" id="CHEBI:64076"/>
        <dbReference type="ChEBI" id="CHEBI:456215"/>
        <dbReference type="ChEBI" id="CHEBI:456216"/>
        <dbReference type="EC" id="4.2.1.136"/>
    </reaction>
</comment>
<dbReference type="GO" id="GO:0052855">
    <property type="term" value="F:ADP-dependent NAD(P)H-hydrate dehydratase activity"/>
    <property type="evidence" value="ECO:0007669"/>
    <property type="project" value="UniProtKB-UniRule"/>
</dbReference>
<comment type="similarity">
    <text evidence="3 19">In the N-terminal section; belongs to the NnrE/AIBP family.</text>
</comment>
<dbReference type="EC" id="5.1.99.6" evidence="19"/>
<evidence type="ECO:0000256" key="9">
    <source>
        <dbReference type="ARBA" id="ARBA00022958"/>
    </source>
</evidence>
<dbReference type="AlphaFoldDB" id="A0A497XXS5"/>
<feature type="binding site" evidence="17">
    <location>
        <begin position="408"/>
        <end position="412"/>
    </location>
    <ligand>
        <name>AMP</name>
        <dbReference type="ChEBI" id="CHEBI:456215"/>
    </ligand>
</feature>
<evidence type="ECO:0000259" key="21">
    <source>
        <dbReference type="PROSITE" id="PS51385"/>
    </source>
</evidence>
<dbReference type="Gene3D" id="3.40.1190.20">
    <property type="match status" value="1"/>
</dbReference>
<evidence type="ECO:0000256" key="15">
    <source>
        <dbReference type="ARBA" id="ARBA00048238"/>
    </source>
</evidence>
<dbReference type="PIRSF" id="PIRSF017184">
    <property type="entry name" value="Nnr"/>
    <property type="match status" value="1"/>
</dbReference>
<dbReference type="HAMAP" id="MF_01966">
    <property type="entry name" value="NADHX_epimerase"/>
    <property type="match status" value="1"/>
</dbReference>
<gene>
    <name evidence="17" type="primary">nnrD</name>
    <name evidence="18" type="synonym">nnrE</name>
    <name evidence="22" type="ORF">BCF55_1877</name>
</gene>
<keyword evidence="7 17" id="KW-0067">ATP-binding</keyword>
<dbReference type="HAMAP" id="MF_01965">
    <property type="entry name" value="NADHX_dehydratase"/>
    <property type="match status" value="1"/>
</dbReference>
<proteinExistence type="inferred from homology"/>
<dbReference type="InterPro" id="IPR030677">
    <property type="entry name" value="Nnr"/>
</dbReference>
<evidence type="ECO:0000256" key="16">
    <source>
        <dbReference type="ARBA" id="ARBA00049209"/>
    </source>
</evidence>
<feature type="binding site" evidence="17">
    <location>
        <position position="318"/>
    </location>
    <ligand>
        <name>(6S)-NADPHX</name>
        <dbReference type="ChEBI" id="CHEBI:64076"/>
    </ligand>
</feature>
<evidence type="ECO:0000259" key="20">
    <source>
        <dbReference type="PROSITE" id="PS51383"/>
    </source>
</evidence>
<feature type="domain" description="YjeF C-terminal" evidence="20">
    <location>
        <begin position="214"/>
        <end position="497"/>
    </location>
</feature>
<dbReference type="GO" id="GO:0052856">
    <property type="term" value="F:NAD(P)HX epimerase activity"/>
    <property type="evidence" value="ECO:0007669"/>
    <property type="project" value="UniProtKB-UniRule"/>
</dbReference>
<dbReference type="CDD" id="cd01171">
    <property type="entry name" value="YXKO-related"/>
    <property type="match status" value="1"/>
</dbReference>
<evidence type="ECO:0000256" key="10">
    <source>
        <dbReference type="ARBA" id="ARBA00023027"/>
    </source>
</evidence>
<evidence type="ECO:0000256" key="14">
    <source>
        <dbReference type="ARBA" id="ARBA00025153"/>
    </source>
</evidence>
<feature type="binding site" evidence="17">
    <location>
        <position position="437"/>
    </location>
    <ligand>
        <name>AMP</name>
        <dbReference type="ChEBI" id="CHEBI:456215"/>
    </ligand>
</feature>
<feature type="binding site" evidence="18">
    <location>
        <begin position="57"/>
        <end position="61"/>
    </location>
    <ligand>
        <name>(6S)-NADPHX</name>
        <dbReference type="ChEBI" id="CHEBI:64076"/>
    </ligand>
</feature>
<organism evidence="22 23">
    <name type="scientific">Hydrogenivirga caldilitoris</name>
    <dbReference type="NCBI Taxonomy" id="246264"/>
    <lineage>
        <taxon>Bacteria</taxon>
        <taxon>Pseudomonadati</taxon>
        <taxon>Aquificota</taxon>
        <taxon>Aquificia</taxon>
        <taxon>Aquificales</taxon>
        <taxon>Aquificaceae</taxon>
        <taxon>Hydrogenivirga</taxon>
    </lineage>
</organism>
<comment type="cofactor">
    <cofactor evidence="17">
        <name>Mg(2+)</name>
        <dbReference type="ChEBI" id="CHEBI:18420"/>
    </cofactor>
</comment>
<feature type="binding site" evidence="17">
    <location>
        <position position="438"/>
    </location>
    <ligand>
        <name>(6S)-NADPHX</name>
        <dbReference type="ChEBI" id="CHEBI:64076"/>
    </ligand>
</feature>
<evidence type="ECO:0000256" key="8">
    <source>
        <dbReference type="ARBA" id="ARBA00022857"/>
    </source>
</evidence>
<evidence type="ECO:0000256" key="7">
    <source>
        <dbReference type="ARBA" id="ARBA00022840"/>
    </source>
</evidence>
<comment type="catalytic activity">
    <reaction evidence="2 18 19">
        <text>(6R)-NADPHX = (6S)-NADPHX</text>
        <dbReference type="Rhea" id="RHEA:32227"/>
        <dbReference type="ChEBI" id="CHEBI:64076"/>
        <dbReference type="ChEBI" id="CHEBI:64077"/>
        <dbReference type="EC" id="5.1.99.6"/>
    </reaction>
</comment>
<dbReference type="NCBIfam" id="TIGR00196">
    <property type="entry name" value="yjeF_cterm"/>
    <property type="match status" value="1"/>
</dbReference>
<dbReference type="Proteomes" id="UP000267841">
    <property type="component" value="Unassembled WGS sequence"/>
</dbReference>
<dbReference type="InterPro" id="IPR017953">
    <property type="entry name" value="Carbohydrate_kinase_pred_CS"/>
</dbReference>
<keyword evidence="5 18" id="KW-0479">Metal-binding</keyword>
<evidence type="ECO:0000313" key="23">
    <source>
        <dbReference type="Proteomes" id="UP000267841"/>
    </source>
</evidence>
<dbReference type="RefSeq" id="WP_121013049.1">
    <property type="nucleotide sequence ID" value="NZ_RCCJ01000001.1"/>
</dbReference>
<keyword evidence="9 18" id="KW-0630">Potassium</keyword>
<dbReference type="InterPro" id="IPR004443">
    <property type="entry name" value="YjeF_N_dom"/>
</dbReference>
<comment type="catalytic activity">
    <reaction evidence="15 17 19">
        <text>(6S)-NADHX + ADP = AMP + phosphate + NADH + H(+)</text>
        <dbReference type="Rhea" id="RHEA:32223"/>
        <dbReference type="ChEBI" id="CHEBI:15378"/>
        <dbReference type="ChEBI" id="CHEBI:43474"/>
        <dbReference type="ChEBI" id="CHEBI:57945"/>
        <dbReference type="ChEBI" id="CHEBI:64074"/>
        <dbReference type="ChEBI" id="CHEBI:456215"/>
        <dbReference type="ChEBI" id="CHEBI:456216"/>
        <dbReference type="EC" id="4.2.1.136"/>
    </reaction>
</comment>
<dbReference type="PANTHER" id="PTHR12592">
    <property type="entry name" value="ATP-DEPENDENT (S)-NAD(P)H-HYDRATE DEHYDRATASE FAMILY MEMBER"/>
    <property type="match status" value="1"/>
</dbReference>
<dbReference type="PROSITE" id="PS01050">
    <property type="entry name" value="YJEF_C_2"/>
    <property type="match status" value="1"/>
</dbReference>
<dbReference type="GO" id="GO:0110051">
    <property type="term" value="P:metabolite repair"/>
    <property type="evidence" value="ECO:0007669"/>
    <property type="project" value="TreeGrafter"/>
</dbReference>
<evidence type="ECO:0000256" key="11">
    <source>
        <dbReference type="ARBA" id="ARBA00023235"/>
    </source>
</evidence>
<feature type="binding site" evidence="18">
    <location>
        <position position="58"/>
    </location>
    <ligand>
        <name>K(+)</name>
        <dbReference type="ChEBI" id="CHEBI:29103"/>
    </ligand>
</feature>
<dbReference type="SUPFAM" id="SSF53613">
    <property type="entry name" value="Ribokinase-like"/>
    <property type="match status" value="1"/>
</dbReference>
<dbReference type="Pfam" id="PF03853">
    <property type="entry name" value="YjeF_N"/>
    <property type="match status" value="1"/>
</dbReference>
<evidence type="ECO:0000256" key="13">
    <source>
        <dbReference type="ARBA" id="ARBA00023268"/>
    </source>
</evidence>
<evidence type="ECO:0000256" key="19">
    <source>
        <dbReference type="PIRNR" id="PIRNR017184"/>
    </source>
</evidence>
<accession>A0A497XXS5</accession>
<evidence type="ECO:0000256" key="5">
    <source>
        <dbReference type="ARBA" id="ARBA00022723"/>
    </source>
</evidence>
<evidence type="ECO:0000256" key="18">
    <source>
        <dbReference type="HAMAP-Rule" id="MF_01966"/>
    </source>
</evidence>
<sequence>MKVVKAYEMAELDRITIEEIGIPSPVLMENAARGVVTALLERFPGVKRILVVAGKGNNGGDGIAVARMLQLKGIQADLYLPMGEPKGDGALQLDIFKRLGYKPLVKKPNYKNYELVVDALFGTGFEPPLRGDISKTVAEINSSGVPVVSVDIPSGLSADTGKVFEPCIKAALTVTFQFPKLCHILYPSAKLCGEVVVWDISIPEKFATKIYRELITPESLKLPRREVDTYKNREGHVLIVGGSAGKTGAVIMSALAATRTGSGLVTVGVPKGLNLIFESRLVEEMSLPLQGEDRLSIFGVDTILKIQDKFSALALGMGMGRYEEGQDIVIELLEKWEKPILLDADGINNLADSGELEILKKRKGVTILTPHIGEFSRLTGLSSEEIIHHQTDVAQEFSKRYRCYLVLKGARTVVSNPEGMTFISTRGTPAMAKGGVGDVLSGMLVSLIGKSLEPTEALRLGVYLHGVAGELAEERLHTESLRARDIIEEIPRAYKSIENFLKGADTINQDDRQG</sequence>
<protein>
    <recommendedName>
        <fullName evidence="19">Bifunctional NAD(P)H-hydrate repair enzyme</fullName>
    </recommendedName>
    <alternativeName>
        <fullName evidence="19">Nicotinamide nucleotide repair protein</fullName>
    </alternativeName>
    <domain>
        <recommendedName>
            <fullName evidence="19">ADP-dependent (S)-NAD(P)H-hydrate dehydratase</fullName>
            <ecNumber evidence="19">4.2.1.136</ecNumber>
        </recommendedName>
        <alternativeName>
            <fullName evidence="19">ADP-dependent NAD(P)HX dehydratase</fullName>
        </alternativeName>
    </domain>
    <domain>
        <recommendedName>
            <fullName evidence="19">NAD(P)H-hydrate epimerase</fullName>
            <ecNumber evidence="19">5.1.99.6</ecNumber>
        </recommendedName>
    </domain>
</protein>
<dbReference type="GO" id="GO:0046872">
    <property type="term" value="F:metal ion binding"/>
    <property type="evidence" value="ECO:0007669"/>
    <property type="project" value="UniProtKB-UniRule"/>
</dbReference>
<dbReference type="OrthoDB" id="9806925at2"/>
<feature type="binding site" evidence="18">
    <location>
        <position position="154"/>
    </location>
    <ligand>
        <name>K(+)</name>
        <dbReference type="ChEBI" id="CHEBI:29103"/>
    </ligand>
</feature>
<evidence type="ECO:0000256" key="6">
    <source>
        <dbReference type="ARBA" id="ARBA00022741"/>
    </source>
</evidence>
<dbReference type="GO" id="GO:0046496">
    <property type="term" value="P:nicotinamide nucleotide metabolic process"/>
    <property type="evidence" value="ECO:0007669"/>
    <property type="project" value="UniProtKB-UniRule"/>
</dbReference>
<dbReference type="PANTHER" id="PTHR12592:SF0">
    <property type="entry name" value="ATP-DEPENDENT (S)-NAD(P)H-HYDRATE DEHYDRATASE"/>
    <property type="match status" value="1"/>
</dbReference>
<reference evidence="22 23" key="1">
    <citation type="submission" date="2018-10" db="EMBL/GenBank/DDBJ databases">
        <title>Genomic Encyclopedia of Archaeal and Bacterial Type Strains, Phase II (KMG-II): from individual species to whole genera.</title>
        <authorList>
            <person name="Goeker M."/>
        </authorList>
    </citation>
    <scope>NUCLEOTIDE SEQUENCE [LARGE SCALE GENOMIC DNA]</scope>
    <source>
        <strain evidence="22 23">DSM 16510</strain>
    </source>
</reference>
<dbReference type="PROSITE" id="PS51383">
    <property type="entry name" value="YJEF_C_3"/>
    <property type="match status" value="1"/>
</dbReference>
<evidence type="ECO:0000256" key="17">
    <source>
        <dbReference type="HAMAP-Rule" id="MF_01965"/>
    </source>
</evidence>
<comment type="function">
    <text evidence="17">Catalyzes the dehydration of the S-form of NAD(P)HX at the expense of ADP, which is converted to AMP. Together with NAD(P)HX epimerase, which catalyzes the epimerization of the S- and R-forms, the enzyme allows the repair of both epimers of NAD(P)HX, a damaged form of NAD(P)H that is a result of enzymatic or heat-dependent hydration.</text>
</comment>
<keyword evidence="11 18" id="KW-0413">Isomerase</keyword>
<keyword evidence="13" id="KW-0511">Multifunctional enzyme</keyword>
<evidence type="ECO:0000256" key="12">
    <source>
        <dbReference type="ARBA" id="ARBA00023239"/>
    </source>
</evidence>
<dbReference type="InterPro" id="IPR029056">
    <property type="entry name" value="Ribokinase-like"/>
</dbReference>
<dbReference type="GO" id="GO:0005524">
    <property type="term" value="F:ATP binding"/>
    <property type="evidence" value="ECO:0007669"/>
    <property type="project" value="UniProtKB-UniRule"/>
</dbReference>
<keyword evidence="10 17" id="KW-0520">NAD</keyword>
<dbReference type="NCBIfam" id="TIGR00197">
    <property type="entry name" value="yjeF_nterm"/>
    <property type="match status" value="1"/>
</dbReference>
<keyword evidence="23" id="KW-1185">Reference proteome</keyword>
<keyword evidence="12 17" id="KW-0456">Lyase</keyword>
<dbReference type="PROSITE" id="PS51385">
    <property type="entry name" value="YJEF_N"/>
    <property type="match status" value="1"/>
</dbReference>
<dbReference type="Gene3D" id="3.40.50.10260">
    <property type="entry name" value="YjeF N-terminal domain"/>
    <property type="match status" value="1"/>
</dbReference>
<comment type="function">
    <text evidence="14 19">Bifunctional enzyme that catalyzes the epimerization of the S- and R-forms of NAD(P)HX and the dehydration of the S-form of NAD(P)HX at the expense of ADP, which is converted to AMP. This allows the repair of both epimers of NAD(P)HX, a damaged form of NAD(P)H that is a result of enzymatic or heat-dependent hydration.</text>
</comment>
<comment type="caution">
    <text evidence="18">Lacks conserved residue(s) required for the propagation of feature annotation.</text>
</comment>
<keyword evidence="8 17" id="KW-0521">NADP</keyword>
<dbReference type="InterPro" id="IPR036652">
    <property type="entry name" value="YjeF_N_dom_sf"/>
</dbReference>
<feature type="binding site" evidence="18">
    <location>
        <position position="118"/>
    </location>
    <ligand>
        <name>K(+)</name>
        <dbReference type="ChEBI" id="CHEBI:29103"/>
    </ligand>
</feature>
<keyword evidence="6 17" id="KW-0547">Nucleotide-binding</keyword>
<dbReference type="Pfam" id="PF01256">
    <property type="entry name" value="Carb_kinase"/>
    <property type="match status" value="1"/>
</dbReference>
<dbReference type="EMBL" id="RCCJ01000001">
    <property type="protein sequence ID" value="RLJ71573.1"/>
    <property type="molecule type" value="Genomic_DNA"/>
</dbReference>
<evidence type="ECO:0000256" key="1">
    <source>
        <dbReference type="ARBA" id="ARBA00000013"/>
    </source>
</evidence>
<dbReference type="SUPFAM" id="SSF64153">
    <property type="entry name" value="YjeF N-terminal domain-like"/>
    <property type="match status" value="1"/>
</dbReference>